<reference evidence="2" key="1">
    <citation type="journal article" date="2023" name="Int. J. Syst. Evol. Microbiol.">
        <title>&lt;i&gt;Holtiella tumoricola&lt;/i&gt; gen. nov. sp. nov., isolated from a human clinical sample.</title>
        <authorList>
            <person name="Allen-Vercoe E."/>
            <person name="Daigneault M.C."/>
            <person name="Vancuren S.J."/>
            <person name="Cochrane K."/>
            <person name="O'Neal L.L."/>
            <person name="Sankaranarayanan K."/>
            <person name="Lawson P.A."/>
        </authorList>
    </citation>
    <scope>NUCLEOTIDE SEQUENCE</scope>
    <source>
        <strain evidence="2">CC70A</strain>
    </source>
</reference>
<accession>A0AA42DQ59</accession>
<keyword evidence="3" id="KW-1185">Reference proteome</keyword>
<dbReference type="Gene3D" id="3.90.1200.10">
    <property type="match status" value="1"/>
</dbReference>
<dbReference type="Proteomes" id="UP001169242">
    <property type="component" value="Unassembled WGS sequence"/>
</dbReference>
<evidence type="ECO:0000259" key="1">
    <source>
        <dbReference type="Pfam" id="PF01636"/>
    </source>
</evidence>
<dbReference type="PANTHER" id="PTHR21064">
    <property type="entry name" value="AMINOGLYCOSIDE PHOSPHOTRANSFERASE DOMAIN-CONTAINING PROTEIN-RELATED"/>
    <property type="match status" value="1"/>
</dbReference>
<sequence>MNTFNADKVFSHFQFEGELVSITPTGNGHINDTFLVTTNAPKNYILQRINHHIFKSPETLMENIEAVCAHLQQKVLAEGGDIEREVLTLIPTHAHTSYFLDNEGYYWRAYVFITDAISYDIVPNNTVFYNAAYKFGEFQRFLLDFDASKLYETIPYFHHTKNRFNNFLHALENDCVRRAKTIPAEIDFVLSHEQDASSLIELYESGKLPLRVTHNDTKINNIMIDAYTQKGICVIDLDTVMPGLVAYDFGDCIRTGATSGAEDEVDLSKVHFMLDRFEAFTEGFLSSVGAHLTNDEIASLLIGAKIITFECGIRFLTDYLEGDTYFKIHRPNHNLDRARTQFKLVQDMEHHWQELETIIQKFMK</sequence>
<dbReference type="SUPFAM" id="SSF56112">
    <property type="entry name" value="Protein kinase-like (PK-like)"/>
    <property type="match status" value="1"/>
</dbReference>
<organism evidence="2 3">
    <name type="scientific">Holtiella tumoricola</name>
    <dbReference type="NCBI Taxonomy" id="3018743"/>
    <lineage>
        <taxon>Bacteria</taxon>
        <taxon>Bacillati</taxon>
        <taxon>Bacillota</taxon>
        <taxon>Clostridia</taxon>
        <taxon>Lachnospirales</taxon>
        <taxon>Cellulosilyticaceae</taxon>
        <taxon>Holtiella</taxon>
    </lineage>
</organism>
<comment type="caution">
    <text evidence="2">The sequence shown here is derived from an EMBL/GenBank/DDBJ whole genome shotgun (WGS) entry which is preliminary data.</text>
</comment>
<evidence type="ECO:0000313" key="2">
    <source>
        <dbReference type="EMBL" id="MDA3733274.1"/>
    </source>
</evidence>
<evidence type="ECO:0000313" key="3">
    <source>
        <dbReference type="Proteomes" id="UP001169242"/>
    </source>
</evidence>
<name>A0AA42DQ59_9FIRM</name>
<dbReference type="InterPro" id="IPR050249">
    <property type="entry name" value="Pseudomonas-type_ThrB"/>
</dbReference>
<dbReference type="InterPro" id="IPR002575">
    <property type="entry name" value="Aminoglycoside_PTrfase"/>
</dbReference>
<dbReference type="AlphaFoldDB" id="A0AA42DQ59"/>
<dbReference type="EMBL" id="JAQIFT010000061">
    <property type="protein sequence ID" value="MDA3733274.1"/>
    <property type="molecule type" value="Genomic_DNA"/>
</dbReference>
<gene>
    <name evidence="2" type="ORF">PBV87_17485</name>
</gene>
<proteinExistence type="predicted"/>
<dbReference type="RefSeq" id="WP_271013152.1">
    <property type="nucleotide sequence ID" value="NZ_JAQIFT010000061.1"/>
</dbReference>
<dbReference type="PANTHER" id="PTHR21064:SF5">
    <property type="entry name" value="SLR1880 PROTEIN"/>
    <property type="match status" value="1"/>
</dbReference>
<dbReference type="Pfam" id="PF01636">
    <property type="entry name" value="APH"/>
    <property type="match status" value="1"/>
</dbReference>
<protein>
    <submittedName>
        <fullName evidence="2">Aminoglycoside phosphotransferase family protein</fullName>
    </submittedName>
</protein>
<feature type="domain" description="Aminoglycoside phosphotransferase" evidence="1">
    <location>
        <begin position="22"/>
        <end position="263"/>
    </location>
</feature>
<dbReference type="InterPro" id="IPR011009">
    <property type="entry name" value="Kinase-like_dom_sf"/>
</dbReference>